<dbReference type="OrthoDB" id="9811589at2"/>
<dbReference type="SUPFAM" id="SSF53335">
    <property type="entry name" value="S-adenosyl-L-methionine-dependent methyltransferases"/>
    <property type="match status" value="1"/>
</dbReference>
<dbReference type="eggNOG" id="COG2226">
    <property type="taxonomic scope" value="Bacteria"/>
</dbReference>
<dbReference type="AlphaFoldDB" id="I0AIM7"/>
<dbReference type="GO" id="GO:0008168">
    <property type="term" value="F:methyltransferase activity"/>
    <property type="evidence" value="ECO:0007669"/>
    <property type="project" value="UniProtKB-KW"/>
</dbReference>
<keyword evidence="2" id="KW-0808">Transferase</keyword>
<keyword evidence="3" id="KW-1185">Reference proteome</keyword>
<gene>
    <name evidence="2" type="ordered locus">IALB_1123</name>
</gene>
<evidence type="ECO:0000259" key="1">
    <source>
        <dbReference type="Pfam" id="PF13649"/>
    </source>
</evidence>
<dbReference type="RefSeq" id="WP_014559989.1">
    <property type="nucleotide sequence ID" value="NC_017464.1"/>
</dbReference>
<dbReference type="PANTHER" id="PTHR43591">
    <property type="entry name" value="METHYLTRANSFERASE"/>
    <property type="match status" value="1"/>
</dbReference>
<dbReference type="Pfam" id="PF13649">
    <property type="entry name" value="Methyltransf_25"/>
    <property type="match status" value="1"/>
</dbReference>
<evidence type="ECO:0000313" key="3">
    <source>
        <dbReference type="Proteomes" id="UP000007394"/>
    </source>
</evidence>
<protein>
    <submittedName>
        <fullName evidence="2">SAM-dependent methyltransferase</fullName>
    </submittedName>
</protein>
<dbReference type="Proteomes" id="UP000007394">
    <property type="component" value="Chromosome"/>
</dbReference>
<dbReference type="InterPro" id="IPR041698">
    <property type="entry name" value="Methyltransf_25"/>
</dbReference>
<keyword evidence="2" id="KW-0489">Methyltransferase</keyword>
<feature type="domain" description="Methyltransferase" evidence="1">
    <location>
        <begin position="39"/>
        <end position="129"/>
    </location>
</feature>
<dbReference type="GO" id="GO:0032259">
    <property type="term" value="P:methylation"/>
    <property type="evidence" value="ECO:0007669"/>
    <property type="project" value="UniProtKB-KW"/>
</dbReference>
<proteinExistence type="predicted"/>
<sequence length="204" mass="23260">MKQNKTHWYDGWFYDKFIAPNQDRLFSLIKNLVEPNSTILDVGCGTGRFSFTIADKSKSVLGIDLSSRNIEKAKSNLAKNPNGKISFLHSDISKLIMNNHHFDYAVMTYVIHEVNEEERIKLLKDISSVADKIIIGDYLVPKPNEFWSTLIEVVEFVAGSEHYRNYKNYVRNGGLKDLANKAGLKIIKEIKNKPSTSHLVVLTK</sequence>
<name>I0AIM7_IGNAJ</name>
<dbReference type="EMBL" id="CP003418">
    <property type="protein sequence ID" value="AFH48834.1"/>
    <property type="molecule type" value="Genomic_DNA"/>
</dbReference>
<accession>I0AIM7</accession>
<organism evidence="2 3">
    <name type="scientific">Ignavibacterium album (strain DSM 19864 / JCM 16511 / NBRC 101810 / Mat9-16)</name>
    <dbReference type="NCBI Taxonomy" id="945713"/>
    <lineage>
        <taxon>Bacteria</taxon>
        <taxon>Pseudomonadati</taxon>
        <taxon>Ignavibacteriota</taxon>
        <taxon>Ignavibacteria</taxon>
        <taxon>Ignavibacteriales</taxon>
        <taxon>Ignavibacteriaceae</taxon>
        <taxon>Ignavibacterium</taxon>
    </lineage>
</organism>
<dbReference type="KEGG" id="ial:IALB_1123"/>
<dbReference type="Gene3D" id="3.40.50.150">
    <property type="entry name" value="Vaccinia Virus protein VP39"/>
    <property type="match status" value="1"/>
</dbReference>
<dbReference type="STRING" id="945713.IALB_1123"/>
<dbReference type="CDD" id="cd02440">
    <property type="entry name" value="AdoMet_MTases"/>
    <property type="match status" value="1"/>
</dbReference>
<dbReference type="HOGENOM" id="CLU_098966_0_0_10"/>
<evidence type="ECO:0000313" key="2">
    <source>
        <dbReference type="EMBL" id="AFH48834.1"/>
    </source>
</evidence>
<reference evidence="2 3" key="1">
    <citation type="journal article" date="2012" name="Front. Microbiol.">
        <title>Complete genome of Ignavibacterium album, a metabolically versatile, flagellated, facultative anaerobe from the phylum Chlorobi.</title>
        <authorList>
            <person name="Liu Z."/>
            <person name="Frigaard N.-U."/>
            <person name="Vogl K."/>
            <person name="Iino T."/>
            <person name="Ohkuma M."/>
            <person name="Overmann J."/>
            <person name="Bryant D.A."/>
        </authorList>
    </citation>
    <scope>NUCLEOTIDE SEQUENCE [LARGE SCALE GENOMIC DNA]</scope>
    <source>
        <strain evidence="3">DSM 19864 / JCM 16511 / NBRC 101810 / Mat9-16</strain>
    </source>
</reference>
<dbReference type="InterPro" id="IPR029063">
    <property type="entry name" value="SAM-dependent_MTases_sf"/>
</dbReference>